<organism evidence="1">
    <name type="scientific">Anguilla anguilla</name>
    <name type="common">European freshwater eel</name>
    <name type="synonym">Muraena anguilla</name>
    <dbReference type="NCBI Taxonomy" id="7936"/>
    <lineage>
        <taxon>Eukaryota</taxon>
        <taxon>Metazoa</taxon>
        <taxon>Chordata</taxon>
        <taxon>Craniata</taxon>
        <taxon>Vertebrata</taxon>
        <taxon>Euteleostomi</taxon>
        <taxon>Actinopterygii</taxon>
        <taxon>Neopterygii</taxon>
        <taxon>Teleostei</taxon>
        <taxon>Anguilliformes</taxon>
        <taxon>Anguillidae</taxon>
        <taxon>Anguilla</taxon>
    </lineage>
</organism>
<proteinExistence type="predicted"/>
<accession>A0A0E9TCI2</accession>
<reference evidence="1" key="1">
    <citation type="submission" date="2014-11" db="EMBL/GenBank/DDBJ databases">
        <authorList>
            <person name="Amaro Gonzalez C."/>
        </authorList>
    </citation>
    <scope>NUCLEOTIDE SEQUENCE</scope>
</reference>
<name>A0A0E9TCI2_ANGAN</name>
<reference evidence="1" key="2">
    <citation type="journal article" date="2015" name="Fish Shellfish Immunol.">
        <title>Early steps in the European eel (Anguilla anguilla)-Vibrio vulnificus interaction in the gills: Role of the RtxA13 toxin.</title>
        <authorList>
            <person name="Callol A."/>
            <person name="Pajuelo D."/>
            <person name="Ebbesson L."/>
            <person name="Teles M."/>
            <person name="MacKenzie S."/>
            <person name="Amaro C."/>
        </authorList>
    </citation>
    <scope>NUCLEOTIDE SEQUENCE</scope>
</reference>
<protein>
    <submittedName>
        <fullName evidence="1">Uncharacterized protein</fullName>
    </submittedName>
</protein>
<dbReference type="EMBL" id="GBXM01058149">
    <property type="protein sequence ID" value="JAH50428.1"/>
    <property type="molecule type" value="Transcribed_RNA"/>
</dbReference>
<dbReference type="AlphaFoldDB" id="A0A0E9TCI2"/>
<evidence type="ECO:0000313" key="1">
    <source>
        <dbReference type="EMBL" id="JAH50428.1"/>
    </source>
</evidence>
<sequence length="41" mass="4445">MFNAFGVGNKRFHGSVFLGTGETSYIQTSDRPLDLNPTLVG</sequence>